<dbReference type="EMBL" id="NIDE01000001">
    <property type="protein sequence ID" value="OWK47499.1"/>
    <property type="molecule type" value="Genomic_DNA"/>
</dbReference>
<evidence type="ECO:0000313" key="2">
    <source>
        <dbReference type="Proteomes" id="UP000214646"/>
    </source>
</evidence>
<organism evidence="1 2">
    <name type="scientific">Fimbriiglobus ruber</name>
    <dbReference type="NCBI Taxonomy" id="1908690"/>
    <lineage>
        <taxon>Bacteria</taxon>
        <taxon>Pseudomonadati</taxon>
        <taxon>Planctomycetota</taxon>
        <taxon>Planctomycetia</taxon>
        <taxon>Gemmatales</taxon>
        <taxon>Gemmataceae</taxon>
        <taxon>Fimbriiglobus</taxon>
    </lineage>
</organism>
<gene>
    <name evidence="1" type="ORF">FRUB_01198</name>
</gene>
<reference evidence="2" key="1">
    <citation type="submission" date="2017-06" db="EMBL/GenBank/DDBJ databases">
        <title>Genome analysis of Fimbriiglobus ruber SP5, the first member of the order Planctomycetales with confirmed chitinolytic capability.</title>
        <authorList>
            <person name="Ravin N.V."/>
            <person name="Rakitin A.L."/>
            <person name="Ivanova A.A."/>
            <person name="Beletsky A.V."/>
            <person name="Kulichevskaya I.S."/>
            <person name="Mardanov A.V."/>
            <person name="Dedysh S.N."/>
        </authorList>
    </citation>
    <scope>NUCLEOTIDE SEQUENCE [LARGE SCALE GENOMIC DNA]</scope>
    <source>
        <strain evidence="2">SP5</strain>
    </source>
</reference>
<dbReference type="Proteomes" id="UP000214646">
    <property type="component" value="Unassembled WGS sequence"/>
</dbReference>
<accession>A0A225EDX8</accession>
<keyword evidence="2" id="KW-1185">Reference proteome</keyword>
<name>A0A225EDX8_9BACT</name>
<dbReference type="AlphaFoldDB" id="A0A225EDX8"/>
<sequence>MAGLAAGLLVGGVGCVSCNNKGFSESLHPTATCEYPPYVRQKVYLFMMNGLDVLEFAGMLDLRDKLSKTGYPKVYYAQREDKEWYYRELRRVVRDDPSARVLLLGYGACTDRVLALARDSIRDQLPLDGVIFIDPVGVDCDLQTTLPTHTMIIRSPLWVGGTGLSGTENITVSHTHHYSVPNHPSTVEFIHRLMSESASRVRIESTDNIPRLPLYDKPLPTPRPIDPATLLPPPPEWTFLKPPCRYPSMVIEPIVIPIATPQ</sequence>
<protein>
    <submittedName>
        <fullName evidence="1">Uncharacterized protein</fullName>
    </submittedName>
</protein>
<evidence type="ECO:0000313" key="1">
    <source>
        <dbReference type="EMBL" id="OWK47499.1"/>
    </source>
</evidence>
<comment type="caution">
    <text evidence="1">The sequence shown here is derived from an EMBL/GenBank/DDBJ whole genome shotgun (WGS) entry which is preliminary data.</text>
</comment>
<proteinExistence type="predicted"/>